<organism evidence="1">
    <name type="scientific">uncultured prokaryote</name>
    <dbReference type="NCBI Taxonomy" id="198431"/>
    <lineage>
        <taxon>unclassified sequences</taxon>
        <taxon>environmental samples</taxon>
    </lineage>
</organism>
<accession>A0A0H5Q5L9</accession>
<reference evidence="1" key="1">
    <citation type="submission" date="2015-06" db="EMBL/GenBank/DDBJ databases">
        <authorList>
            <person name="Joergensen T."/>
        </authorList>
    </citation>
    <scope>NUCLEOTIDE SEQUENCE</scope>
    <source>
        <strain evidence="1">RGFK1474</strain>
    </source>
</reference>
<dbReference type="EMBL" id="LN854014">
    <property type="protein sequence ID" value="CRY97301.1"/>
    <property type="molecule type" value="Genomic_DNA"/>
</dbReference>
<name>A0A0H5Q5L9_9ZZZZ</name>
<dbReference type="AlphaFoldDB" id="A0A0H5Q5L9"/>
<evidence type="ECO:0000313" key="1">
    <source>
        <dbReference type="EMBL" id="CRY97301.1"/>
    </source>
</evidence>
<sequence>MAKQLITVEIKQDNSAGPISIEQRYSSDGVIVRYYPRLRYKDTERTLDMYLSHGVYEATRVAFGLWVMEQTLPMF</sequence>
<proteinExistence type="predicted"/>
<protein>
    <submittedName>
        <fullName evidence="1">Uncharacterized protein</fullName>
    </submittedName>
</protein>
<reference evidence="1" key="2">
    <citation type="submission" date="2015-07" db="EMBL/GenBank/DDBJ databases">
        <title>Plasmids, circular viruses and viroids from rat gut.</title>
        <authorList>
            <person name="Jorgensen T.J."/>
            <person name="Hansen M.A."/>
            <person name="Xu Z."/>
            <person name="Tabak M.A."/>
            <person name="Sorensen S.J."/>
            <person name="Hansen L.H."/>
        </authorList>
    </citation>
    <scope>NUCLEOTIDE SEQUENCE</scope>
    <source>
        <strain evidence="1">RGFK1474</strain>
    </source>
</reference>